<dbReference type="GO" id="GO:0042597">
    <property type="term" value="C:periplasmic space"/>
    <property type="evidence" value="ECO:0007669"/>
    <property type="project" value="UniProtKB-SubCell"/>
</dbReference>
<dbReference type="GO" id="GO:0042626">
    <property type="term" value="F:ATPase-coupled transmembrane transporter activity"/>
    <property type="evidence" value="ECO:0007669"/>
    <property type="project" value="InterPro"/>
</dbReference>
<dbReference type="GeneID" id="77845798"/>
<comment type="caution">
    <text evidence="8">The sequence shown here is derived from an EMBL/GenBank/DDBJ whole genome shotgun (WGS) entry which is preliminary data.</text>
</comment>
<dbReference type="AlphaFoldDB" id="A0A0C2E468"/>
<dbReference type="OrthoDB" id="286202at2"/>
<dbReference type="PANTHER" id="PTHR30024">
    <property type="entry name" value="ALIPHATIC SULFONATES-BINDING PROTEIN-RELATED"/>
    <property type="match status" value="1"/>
</dbReference>
<dbReference type="Proteomes" id="UP000031546">
    <property type="component" value="Unassembled WGS sequence"/>
</dbReference>
<evidence type="ECO:0000256" key="6">
    <source>
        <dbReference type="ARBA" id="ARBA00070228"/>
    </source>
</evidence>
<evidence type="ECO:0000313" key="10">
    <source>
        <dbReference type="Proteomes" id="UP000031546"/>
    </source>
</evidence>
<sequence length="337" mass="36873">MKSSIFNQRVWVLIVLALVAVVAGCGSGEAESAESSGAPEKIRLDYAYYSPTSLVLKEFGWAEEEFEEEGIEVEWTLSHGSNKALEFLNSDSVDFGSTAGAAALMSKANGAPIKNVYIASKPEWTALVKTEDSDIEDIGDLKGKKVAATLGTDPYIFLLRALNEEGISQDDVEIVNVQHSDGATSLTNGGVDAWAGLDPHMARLEVESGAELFYRNPDFNTYGFLNVREDFAADHPEYVNRVIGVYEKAREWIQENPDEAVEIMVKEAQIEPEVARLQLERNDFSNPVPGPVHQEALVESGNILQEVDVIDPDADIEALVSELIEPSFAEETTESAE</sequence>
<comment type="subcellular location">
    <subcellularLocation>
        <location evidence="1">Periplasm</location>
    </subcellularLocation>
</comment>
<evidence type="ECO:0000256" key="1">
    <source>
        <dbReference type="ARBA" id="ARBA00004418"/>
    </source>
</evidence>
<name>A0A0C2E468_9STAP</name>
<dbReference type="InterPro" id="IPR015168">
    <property type="entry name" value="SsuA/THI5"/>
</dbReference>
<dbReference type="Pfam" id="PF09084">
    <property type="entry name" value="NMT1"/>
    <property type="match status" value="1"/>
</dbReference>
<evidence type="ECO:0000313" key="9">
    <source>
        <dbReference type="EMBL" id="MDB0581042.1"/>
    </source>
</evidence>
<evidence type="ECO:0000256" key="4">
    <source>
        <dbReference type="ARBA" id="ARBA00022729"/>
    </source>
</evidence>
<dbReference type="EMBL" id="JXII01000008">
    <property type="protein sequence ID" value="KIH70192.1"/>
    <property type="molecule type" value="Genomic_DNA"/>
</dbReference>
<dbReference type="GO" id="GO:0016020">
    <property type="term" value="C:membrane"/>
    <property type="evidence" value="ECO:0007669"/>
    <property type="project" value="InterPro"/>
</dbReference>
<evidence type="ECO:0000259" key="7">
    <source>
        <dbReference type="SMART" id="SM00062"/>
    </source>
</evidence>
<dbReference type="FunFam" id="3.40.190.10:FF:000050">
    <property type="entry name" value="Sulfonate ABC transporter substrate-binding protein"/>
    <property type="match status" value="1"/>
</dbReference>
<proteinExistence type="inferred from homology"/>
<evidence type="ECO:0000313" key="8">
    <source>
        <dbReference type="EMBL" id="KIH70192.1"/>
    </source>
</evidence>
<reference evidence="11" key="2">
    <citation type="submission" date="2020-04" db="EMBL/GenBank/DDBJ databases">
        <title>Genome analysis and biological profiling of marine Cellulosimicrobium funkei MOSEL-ME6.</title>
        <authorList>
            <person name="Tanveer F."/>
            <person name="Xie Y."/>
            <person name="Shinwari Z.K."/>
        </authorList>
    </citation>
    <scope>NUCLEOTIDE SEQUENCE [LARGE SCALE GENOMIC DNA]</scope>
    <source>
        <strain evidence="11">MOSEL-ME25</strain>
    </source>
</reference>
<dbReference type="InterPro" id="IPR001638">
    <property type="entry name" value="Solute-binding_3/MltF_N"/>
</dbReference>
<comment type="function">
    <text evidence="5">Part of a binding-protein-dependent transport system for aliphatic sulfonates. Putative binding protein.</text>
</comment>
<dbReference type="Gene3D" id="3.40.190.10">
    <property type="entry name" value="Periplasmic binding protein-like II"/>
    <property type="match status" value="2"/>
</dbReference>
<evidence type="ECO:0000256" key="3">
    <source>
        <dbReference type="ARBA" id="ARBA00022448"/>
    </source>
</evidence>
<accession>A0A0C2E468</accession>
<dbReference type="InterPro" id="IPR010067">
    <property type="entry name" value="ABC_SsuA_sub-bd"/>
</dbReference>
<dbReference type="Proteomes" id="UP000527860">
    <property type="component" value="Unassembled WGS sequence"/>
</dbReference>
<keyword evidence="4" id="KW-0732">Signal</keyword>
<feature type="domain" description="Solute-binding protein family 3/N-terminal" evidence="7">
    <location>
        <begin position="41"/>
        <end position="256"/>
    </location>
</feature>
<dbReference type="SUPFAM" id="SSF53850">
    <property type="entry name" value="Periplasmic binding protein-like II"/>
    <property type="match status" value="1"/>
</dbReference>
<dbReference type="EMBL" id="JABEVU030000001">
    <property type="protein sequence ID" value="MDB0581042.1"/>
    <property type="molecule type" value="Genomic_DNA"/>
</dbReference>
<evidence type="ECO:0000256" key="2">
    <source>
        <dbReference type="ARBA" id="ARBA00010742"/>
    </source>
</evidence>
<keyword evidence="3" id="KW-0813">Transport</keyword>
<dbReference type="RefSeq" id="WP_040106396.1">
    <property type="nucleotide sequence ID" value="NZ_JABEVU030000001.1"/>
</dbReference>
<reference evidence="9" key="3">
    <citation type="submission" date="2020-04" db="EMBL/GenBank/DDBJ databases">
        <authorList>
            <person name="Tanveer F."/>
            <person name="Xie Y."/>
            <person name="Shinwari Z.K."/>
        </authorList>
    </citation>
    <scope>NUCLEOTIDE SEQUENCE</scope>
    <source>
        <strain evidence="9">MOSEL-ME25</strain>
    </source>
</reference>
<reference evidence="9 11" key="4">
    <citation type="submission" date="2022-12" db="EMBL/GenBank/DDBJ databases">
        <title>Genome analysis and biological profiling of marine Salinicoccus roseus MOSEL-ME25.</title>
        <authorList>
            <person name="Mirza F.T."/>
            <person name="Xie Y."/>
            <person name="Shinwari Z.K."/>
        </authorList>
    </citation>
    <scope>NUCLEOTIDE SEQUENCE [LARGE SCALE GENOMIC DNA]</scope>
    <source>
        <strain evidence="9 11">MOSEL-ME25</strain>
    </source>
</reference>
<protein>
    <recommendedName>
        <fullName evidence="6">Putative aliphatic sulfonates-binding protein</fullName>
    </recommendedName>
</protein>
<dbReference type="SMART" id="SM00062">
    <property type="entry name" value="PBPb"/>
    <property type="match status" value="1"/>
</dbReference>
<dbReference type="PANTHER" id="PTHR30024:SF21">
    <property type="entry name" value="ABC TRANSPORTER SUBSTRATE-BINDING PROTEIN"/>
    <property type="match status" value="1"/>
</dbReference>
<dbReference type="NCBIfam" id="TIGR01728">
    <property type="entry name" value="SsuA_fam"/>
    <property type="match status" value="1"/>
</dbReference>
<reference evidence="8 10" key="1">
    <citation type="submission" date="2015-01" db="EMBL/GenBank/DDBJ databases">
        <title>Genome sequences of high lactate-tolerant strain Salinicoccus roseus W12 with industrial interest.</title>
        <authorList>
            <person name="Wang H."/>
            <person name="Yu B."/>
        </authorList>
    </citation>
    <scope>NUCLEOTIDE SEQUENCE [LARGE SCALE GENOMIC DNA]</scope>
    <source>
        <strain evidence="8 10">W12</strain>
    </source>
</reference>
<evidence type="ECO:0000256" key="5">
    <source>
        <dbReference type="ARBA" id="ARBA00055538"/>
    </source>
</evidence>
<dbReference type="STRING" id="45670.SN16_09535"/>
<dbReference type="PROSITE" id="PS51257">
    <property type="entry name" value="PROKAR_LIPOPROTEIN"/>
    <property type="match status" value="1"/>
</dbReference>
<gene>
    <name evidence="9" type="ORF">F7P68_0010925</name>
    <name evidence="8" type="ORF">SN16_09535</name>
</gene>
<keyword evidence="11" id="KW-1185">Reference proteome</keyword>
<comment type="similarity">
    <text evidence="2">Belongs to the bacterial solute-binding protein SsuA/TauA family.</text>
</comment>
<evidence type="ECO:0000313" key="11">
    <source>
        <dbReference type="Proteomes" id="UP000527860"/>
    </source>
</evidence>
<organism evidence="8 10">
    <name type="scientific">Salinicoccus roseus</name>
    <dbReference type="NCBI Taxonomy" id="45670"/>
    <lineage>
        <taxon>Bacteria</taxon>
        <taxon>Bacillati</taxon>
        <taxon>Bacillota</taxon>
        <taxon>Bacilli</taxon>
        <taxon>Bacillales</taxon>
        <taxon>Staphylococcaceae</taxon>
        <taxon>Salinicoccus</taxon>
    </lineage>
</organism>